<feature type="region of interest" description="Disordered" evidence="2">
    <location>
        <begin position="1"/>
        <end position="374"/>
    </location>
</feature>
<organism evidence="4 5">
    <name type="scientific">Enterocloster hominis</name>
    <name type="common">ex Hitch et al. 2024</name>
    <dbReference type="NCBI Taxonomy" id="1917870"/>
    <lineage>
        <taxon>Bacteria</taxon>
        <taxon>Bacillati</taxon>
        <taxon>Bacillota</taxon>
        <taxon>Clostridia</taxon>
        <taxon>Lachnospirales</taxon>
        <taxon>Lachnospiraceae</taxon>
        <taxon>Enterocloster</taxon>
    </lineage>
</organism>
<dbReference type="InterPro" id="IPR004474">
    <property type="entry name" value="LytR_CpsA_psr"/>
</dbReference>
<dbReference type="RefSeq" id="WP_349118512.1">
    <property type="nucleotide sequence ID" value="NZ_JBBMFM010000101.1"/>
</dbReference>
<feature type="compositionally biased region" description="Basic and acidic residues" evidence="2">
    <location>
        <begin position="333"/>
        <end position="362"/>
    </location>
</feature>
<dbReference type="InterPro" id="IPR050922">
    <property type="entry name" value="LytR/CpsA/Psr_CW_biosynth"/>
</dbReference>
<evidence type="ECO:0000259" key="3">
    <source>
        <dbReference type="Pfam" id="PF03816"/>
    </source>
</evidence>
<sequence>MNRDLENGFGQEDERLRSRSRQRRDSAGVGADSDTTFPRRSRTGAEGGSTGRPAGAAGRPGPAVRGRDEREGYTGQETGGRAAGENQMAGSRTAGDSRMAGSRAAVGNRGSGNRTAGEDRMAGSRAAGDSRMAGSRTVGENQVAGSRAAGGSRMAGSRAVGENQVAGSRAAVGNRMAGNRIAGDDRMAGNRTAGESRMAGSRTAGENQVAGSRTAGEDRIAGTRTAGQMAGSPVPGRRVAGDSGAAGGRASIDGSVPGGRGPADGRVTGNRGTADGRVSGSRAAAGSRAAGNRAAADNTVAVSRGTTDNRGTADYRAAGTRQSRIYTPETDLGEDRGRGGRENAFRRNDKDGPDGPGRKSAREAAAADSSGNGGRRKARTIAALIVAEVFALLVIFGARYVLQQANRIQRDPNFKIEDETNPYLAVDKVENMEGYWTVALFGVDSRDNSLGKGNNTDVIIIANVNQKNGEIKLVSIFRDTYLNLDDDGTYNKINQAYARGGPKQAIKALNKNLDIQIDDYATFNWKAVADSINILGGVDIELSKAEFYYINAYITETVEATGVASQHLKSAGMNHLDGVQAVAYARLRKMDTDFARTERQREIIQQCFGKLRQANFSVINNVMEVVFEQILSSVTLNDIIPAAKNLTKYTIVDTMGFPKARSDANMGKKGDCVIPQTLESNVIELHKFLFDEEDYQPSDMVKKISAKISADSGLYKEGKPIESVGTDGGYIPKPTEPSKSTEESTTKNGTDESESSTSETDEGVLDYENEWDLETDEFGNVIDPPEDYYPGGTRPSSGNRPGGGTSGTIPYPGYTTAPADESNGNLTYPGSPTSPGDSSTGPGAVTQPYPGSTNGTTAAYPGSTKATTAAYPGSTKATTAPYPGGNNGTTAPSPGSTNGTTAPSPGSNSDEYVPGGPGSIIIGPGL</sequence>
<dbReference type="Proteomes" id="UP001454086">
    <property type="component" value="Unassembled WGS sequence"/>
</dbReference>
<feature type="compositionally biased region" description="Basic and acidic residues" evidence="2">
    <location>
        <begin position="1"/>
        <end position="17"/>
    </location>
</feature>
<feature type="domain" description="Cell envelope-related transcriptional attenuator" evidence="3">
    <location>
        <begin position="455"/>
        <end position="611"/>
    </location>
</feature>
<feature type="compositionally biased region" description="Acidic residues" evidence="2">
    <location>
        <begin position="751"/>
        <end position="777"/>
    </location>
</feature>
<dbReference type="Gene3D" id="3.40.630.190">
    <property type="entry name" value="LCP protein"/>
    <property type="match status" value="1"/>
</dbReference>
<dbReference type="PANTHER" id="PTHR33392">
    <property type="entry name" value="POLYISOPRENYL-TEICHOIC ACID--PEPTIDOGLYCAN TEICHOIC ACID TRANSFERASE TAGU"/>
    <property type="match status" value="1"/>
</dbReference>
<accession>A0ABV1DAG0</accession>
<comment type="similarity">
    <text evidence="1">Belongs to the LytR/CpsA/Psr (LCP) family.</text>
</comment>
<feature type="compositionally biased region" description="Polar residues" evidence="2">
    <location>
        <begin position="888"/>
        <end position="910"/>
    </location>
</feature>
<protein>
    <submittedName>
        <fullName evidence="4">LCP family protein</fullName>
    </submittedName>
</protein>
<evidence type="ECO:0000256" key="2">
    <source>
        <dbReference type="SAM" id="MobiDB-lite"/>
    </source>
</evidence>
<feature type="compositionally biased region" description="Low complexity" evidence="2">
    <location>
        <begin position="275"/>
        <end position="301"/>
    </location>
</feature>
<feature type="compositionally biased region" description="Low complexity" evidence="2">
    <location>
        <begin position="236"/>
        <end position="255"/>
    </location>
</feature>
<feature type="compositionally biased region" description="Low complexity" evidence="2">
    <location>
        <begin position="143"/>
        <end position="161"/>
    </location>
</feature>
<dbReference type="EMBL" id="JBBMFM010000101">
    <property type="protein sequence ID" value="MEQ2427363.1"/>
    <property type="molecule type" value="Genomic_DNA"/>
</dbReference>
<keyword evidence="5" id="KW-1185">Reference proteome</keyword>
<evidence type="ECO:0000313" key="5">
    <source>
        <dbReference type="Proteomes" id="UP001454086"/>
    </source>
</evidence>
<gene>
    <name evidence="4" type="ORF">WMQ36_20565</name>
</gene>
<dbReference type="PANTHER" id="PTHR33392:SF6">
    <property type="entry name" value="POLYISOPRENYL-TEICHOIC ACID--PEPTIDOGLYCAN TEICHOIC ACID TRANSFERASE TAGU"/>
    <property type="match status" value="1"/>
</dbReference>
<feature type="region of interest" description="Disordered" evidence="2">
    <location>
        <begin position="717"/>
        <end position="926"/>
    </location>
</feature>
<name>A0ABV1DAG0_9FIRM</name>
<evidence type="ECO:0000256" key="1">
    <source>
        <dbReference type="ARBA" id="ARBA00006068"/>
    </source>
</evidence>
<comment type="caution">
    <text evidence="4">The sequence shown here is derived from an EMBL/GenBank/DDBJ whole genome shotgun (WGS) entry which is preliminary data.</text>
</comment>
<dbReference type="NCBIfam" id="TIGR00350">
    <property type="entry name" value="lytR_cpsA_psr"/>
    <property type="match status" value="1"/>
</dbReference>
<proteinExistence type="inferred from homology"/>
<evidence type="ECO:0000313" key="4">
    <source>
        <dbReference type="EMBL" id="MEQ2427363.1"/>
    </source>
</evidence>
<feature type="compositionally biased region" description="Low complexity" evidence="2">
    <location>
        <begin position="51"/>
        <end position="64"/>
    </location>
</feature>
<reference evidence="4 5" key="1">
    <citation type="submission" date="2024-03" db="EMBL/GenBank/DDBJ databases">
        <title>Human intestinal bacterial collection.</title>
        <authorList>
            <person name="Pauvert C."/>
            <person name="Hitch T.C.A."/>
            <person name="Clavel T."/>
        </authorList>
    </citation>
    <scope>NUCLEOTIDE SEQUENCE [LARGE SCALE GENOMIC DNA]</scope>
    <source>
        <strain evidence="4 5">CLA-SR-H021</strain>
    </source>
</reference>
<feature type="compositionally biased region" description="Low complexity" evidence="2">
    <location>
        <begin position="829"/>
        <end position="843"/>
    </location>
</feature>
<dbReference type="Pfam" id="PF03816">
    <property type="entry name" value="LytR_cpsA_psr"/>
    <property type="match status" value="1"/>
</dbReference>